<dbReference type="OrthoDB" id="5623at2157"/>
<comment type="caution">
    <text evidence="7">The sequence shown here is derived from an EMBL/GenBank/DDBJ whole genome shotgun (WGS) entry which is preliminary data.</text>
</comment>
<keyword evidence="5" id="KW-1015">Disulfide bond</keyword>
<dbReference type="SUPFAM" id="SSF51905">
    <property type="entry name" value="FAD/NAD(P)-binding domain"/>
    <property type="match status" value="1"/>
</dbReference>
<keyword evidence="7" id="KW-0560">Oxidoreductase</keyword>
<dbReference type="Proteomes" id="UP000077066">
    <property type="component" value="Unassembled WGS sequence"/>
</dbReference>
<dbReference type="InterPro" id="IPR005805">
    <property type="entry name" value="Rieske_Fe-S_prot_C"/>
</dbReference>
<dbReference type="EMBL" id="LWMT01000276">
    <property type="protein sequence ID" value="KZX10372.1"/>
    <property type="molecule type" value="Genomic_DNA"/>
</dbReference>
<dbReference type="Gene3D" id="3.30.9.10">
    <property type="entry name" value="D-Amino Acid Oxidase, subunit A, domain 2"/>
    <property type="match status" value="2"/>
</dbReference>
<dbReference type="GO" id="GO:0051537">
    <property type="term" value="F:2 iron, 2 sulfur cluster binding"/>
    <property type="evidence" value="ECO:0007669"/>
    <property type="project" value="UniProtKB-KW"/>
</dbReference>
<evidence type="ECO:0000256" key="1">
    <source>
        <dbReference type="ARBA" id="ARBA00022714"/>
    </source>
</evidence>
<dbReference type="AlphaFoldDB" id="A0A165Z834"/>
<dbReference type="RefSeq" id="WP_066973762.1">
    <property type="nucleotide sequence ID" value="NZ_LWMT01000276.1"/>
</dbReference>
<sequence length="530" mass="60175">MYFGKHMSVWVDTDDSVDYAELKGEKEVDVAIIGGGIAGMSIGTLLKQEGLKVAIIESNKIGHYITGTSTAKVSYASPLMYSHILSTFGKEFALKFKDACSKGFNKVGELVTTLNIDADYKTVPFYILSDGQNSLKLFEKELEALNELNIDGDIVNNVPFPFERNKNALVYENQGEIHPFKYLHGLADYVNGEDSFIFENSKVIAIEKDGVDLITSEKIEDLDYIYKYTDSSGNNEDFNIDANDFKTVITKNGRVKTRNIVIATNSPIFDPDSVYKHLIQNKSHALGFYIRNKFPKSMFVRLDPFCTLRSIKTEKGTLVILLGEHHKIWDTGSKWDFYKKMRDLAEELFDVESFEYFWTGGDNLTEDRLPIIGETSEKSIYVVTGFNSWGMVNGTISGMVIRDLILKCENNFKDIFDPLRFKDLSTKLNDDKTNKFSSTQLVHWDSLGNNIVNLELDSAKLIEFEDKRMAIYKDEFANVFVLEGQCTHKTCSLCWNDAERTWECPCHGSIFSYKGEVIHGPAVKNLERLL</sequence>
<dbReference type="InterPro" id="IPR036922">
    <property type="entry name" value="Rieske_2Fe-2S_sf"/>
</dbReference>
<gene>
    <name evidence="7" type="primary">puuB</name>
    <name evidence="7" type="ORF">MBFIL_17740</name>
</gene>
<keyword evidence="2" id="KW-0479">Metal-binding</keyword>
<dbReference type="GO" id="GO:0005737">
    <property type="term" value="C:cytoplasm"/>
    <property type="evidence" value="ECO:0007669"/>
    <property type="project" value="TreeGrafter"/>
</dbReference>
<evidence type="ECO:0000259" key="6">
    <source>
        <dbReference type="PROSITE" id="PS51296"/>
    </source>
</evidence>
<protein>
    <submittedName>
        <fullName evidence="7">Gamma-glutamylputrescine oxidoreductase</fullName>
        <ecNumber evidence="7">1.4.3.-</ecNumber>
    </submittedName>
</protein>
<dbReference type="Gene3D" id="2.102.10.10">
    <property type="entry name" value="Rieske [2Fe-2S] iron-sulphur domain"/>
    <property type="match status" value="1"/>
</dbReference>
<feature type="domain" description="Rieske" evidence="6">
    <location>
        <begin position="439"/>
        <end position="530"/>
    </location>
</feature>
<keyword evidence="3" id="KW-0408">Iron</keyword>
<evidence type="ECO:0000313" key="8">
    <source>
        <dbReference type="Proteomes" id="UP000077066"/>
    </source>
</evidence>
<dbReference type="GO" id="GO:0016491">
    <property type="term" value="F:oxidoreductase activity"/>
    <property type="evidence" value="ECO:0007669"/>
    <property type="project" value="UniProtKB-KW"/>
</dbReference>
<dbReference type="InterPro" id="IPR017941">
    <property type="entry name" value="Rieske_2Fe-2S"/>
</dbReference>
<evidence type="ECO:0000256" key="4">
    <source>
        <dbReference type="ARBA" id="ARBA00023014"/>
    </source>
</evidence>
<evidence type="ECO:0000313" key="7">
    <source>
        <dbReference type="EMBL" id="KZX10372.1"/>
    </source>
</evidence>
<dbReference type="InterPro" id="IPR036188">
    <property type="entry name" value="FAD/NAD-bd_sf"/>
</dbReference>
<dbReference type="Pfam" id="PF01266">
    <property type="entry name" value="DAO"/>
    <property type="match status" value="1"/>
</dbReference>
<dbReference type="PROSITE" id="PS51296">
    <property type="entry name" value="RIESKE"/>
    <property type="match status" value="1"/>
</dbReference>
<evidence type="ECO:0000256" key="2">
    <source>
        <dbReference type="ARBA" id="ARBA00022723"/>
    </source>
</evidence>
<dbReference type="Gene3D" id="3.50.50.60">
    <property type="entry name" value="FAD/NAD(P)-binding domain"/>
    <property type="match status" value="2"/>
</dbReference>
<name>A0A165Z834_9EURY</name>
<dbReference type="GO" id="GO:0016020">
    <property type="term" value="C:membrane"/>
    <property type="evidence" value="ECO:0007669"/>
    <property type="project" value="InterPro"/>
</dbReference>
<dbReference type="GO" id="GO:0046872">
    <property type="term" value="F:metal ion binding"/>
    <property type="evidence" value="ECO:0007669"/>
    <property type="project" value="UniProtKB-KW"/>
</dbReference>
<dbReference type="Pfam" id="PF00355">
    <property type="entry name" value="Rieske"/>
    <property type="match status" value="1"/>
</dbReference>
<organism evidence="7 8">
    <name type="scientific">Methanobrevibacter filiformis</name>
    <dbReference type="NCBI Taxonomy" id="55758"/>
    <lineage>
        <taxon>Archaea</taxon>
        <taxon>Methanobacteriati</taxon>
        <taxon>Methanobacteriota</taxon>
        <taxon>Methanomada group</taxon>
        <taxon>Methanobacteria</taxon>
        <taxon>Methanobacteriales</taxon>
        <taxon>Methanobacteriaceae</taxon>
        <taxon>Methanobrevibacter</taxon>
    </lineage>
</organism>
<dbReference type="EC" id="1.4.3.-" evidence="7"/>
<dbReference type="PRINTS" id="PR00162">
    <property type="entry name" value="RIESKE"/>
</dbReference>
<dbReference type="InterPro" id="IPR006076">
    <property type="entry name" value="FAD-dep_OxRdtase"/>
</dbReference>
<accession>A0A165Z834</accession>
<dbReference type="PANTHER" id="PTHR13847:SF274">
    <property type="entry name" value="RIESKE 2FE-2S IRON-SULFUR PROTEIN YHFW-RELATED"/>
    <property type="match status" value="1"/>
</dbReference>
<keyword evidence="1" id="KW-0001">2Fe-2S</keyword>
<dbReference type="PATRIC" id="fig|55758.3.peg.1990"/>
<dbReference type="STRING" id="55758.MBFIL_17740"/>
<dbReference type="PANTHER" id="PTHR13847">
    <property type="entry name" value="SARCOSINE DEHYDROGENASE-RELATED"/>
    <property type="match status" value="1"/>
</dbReference>
<reference evidence="7 8" key="1">
    <citation type="submission" date="2016-04" db="EMBL/GenBank/DDBJ databases">
        <title>Genome sequence of Methanobrevibacter filiformis DSM 11501.</title>
        <authorList>
            <person name="Poehlein A."/>
            <person name="Seedorf H."/>
            <person name="Daniel R."/>
        </authorList>
    </citation>
    <scope>NUCLEOTIDE SEQUENCE [LARGE SCALE GENOMIC DNA]</scope>
    <source>
        <strain evidence="7 8">DSM 11501</strain>
    </source>
</reference>
<keyword evidence="8" id="KW-1185">Reference proteome</keyword>
<dbReference type="SUPFAM" id="SSF50022">
    <property type="entry name" value="ISP domain"/>
    <property type="match status" value="1"/>
</dbReference>
<evidence type="ECO:0000256" key="5">
    <source>
        <dbReference type="ARBA" id="ARBA00023157"/>
    </source>
</evidence>
<proteinExistence type="predicted"/>
<keyword evidence="4" id="KW-0411">Iron-sulfur</keyword>
<evidence type="ECO:0000256" key="3">
    <source>
        <dbReference type="ARBA" id="ARBA00023004"/>
    </source>
</evidence>